<dbReference type="Gene3D" id="3.40.630.30">
    <property type="match status" value="1"/>
</dbReference>
<dbReference type="PANTHER" id="PTHR43420:SF3">
    <property type="entry name" value="N-ACETYLTRANSFERASE DOMAIN-CONTAINING PROTEIN"/>
    <property type="match status" value="1"/>
</dbReference>
<dbReference type="Pfam" id="PF08445">
    <property type="entry name" value="FR47"/>
    <property type="match status" value="1"/>
</dbReference>
<reference evidence="4 5" key="1">
    <citation type="submission" date="2018-04" db="EMBL/GenBank/DDBJ databases">
        <title>Chitinophaga fuyangensis sp. nov., isolated from soil in a chemical factory.</title>
        <authorList>
            <person name="Chen K."/>
        </authorList>
    </citation>
    <scope>NUCLEOTIDE SEQUENCE [LARGE SCALE GENOMIC DNA]</scope>
    <source>
        <strain evidence="4 5">LY-1</strain>
    </source>
</reference>
<dbReference type="SUPFAM" id="SSF55729">
    <property type="entry name" value="Acyl-CoA N-acyltransferases (Nat)"/>
    <property type="match status" value="1"/>
</dbReference>
<sequence length="229" mass="25197">MEQDQLDNPVWAALQGRHAAFAEGTHTVKRYNTTTLPFLGFDTTSTQPLADIAPWVGGHAIVYAVGPMPALAPGWQLEQRMSCAQMVCEQPTYPVITHPIELLGPSDYADMQALTHLVQPGYFLENTPALGRYFGIKDKGRLVAIAGERMALPAFTEVSAVCTHPDYTGRGYAHQLVAAVCRDVIKDGFTPALHVVGTNARAIGIYERLGFRTRRELPFWRLRAPAGQH</sequence>
<dbReference type="OrthoDB" id="9797456at2"/>
<keyword evidence="1 4" id="KW-0808">Transferase</keyword>
<organism evidence="4 5">
    <name type="scientific">Chitinophaga parva</name>
    <dbReference type="NCBI Taxonomy" id="2169414"/>
    <lineage>
        <taxon>Bacteria</taxon>
        <taxon>Pseudomonadati</taxon>
        <taxon>Bacteroidota</taxon>
        <taxon>Chitinophagia</taxon>
        <taxon>Chitinophagales</taxon>
        <taxon>Chitinophagaceae</taxon>
        <taxon>Chitinophaga</taxon>
    </lineage>
</organism>
<evidence type="ECO:0000256" key="1">
    <source>
        <dbReference type="ARBA" id="ARBA00022679"/>
    </source>
</evidence>
<evidence type="ECO:0000259" key="3">
    <source>
        <dbReference type="PROSITE" id="PS51186"/>
    </source>
</evidence>
<dbReference type="EMBL" id="QCYK01000002">
    <property type="protein sequence ID" value="PUZ25578.1"/>
    <property type="molecule type" value="Genomic_DNA"/>
</dbReference>
<keyword evidence="2" id="KW-0012">Acyltransferase</keyword>
<evidence type="ECO:0000313" key="4">
    <source>
        <dbReference type="EMBL" id="PUZ25578.1"/>
    </source>
</evidence>
<dbReference type="RefSeq" id="WP_108687418.1">
    <property type="nucleotide sequence ID" value="NZ_QCYK01000002.1"/>
</dbReference>
<dbReference type="PANTHER" id="PTHR43420">
    <property type="entry name" value="ACETYLTRANSFERASE"/>
    <property type="match status" value="1"/>
</dbReference>
<keyword evidence="5" id="KW-1185">Reference proteome</keyword>
<dbReference type="GO" id="GO:0016747">
    <property type="term" value="F:acyltransferase activity, transferring groups other than amino-acyl groups"/>
    <property type="evidence" value="ECO:0007669"/>
    <property type="project" value="InterPro"/>
</dbReference>
<proteinExistence type="predicted"/>
<dbReference type="InterPro" id="IPR000182">
    <property type="entry name" value="GNAT_dom"/>
</dbReference>
<dbReference type="PROSITE" id="PS51186">
    <property type="entry name" value="GNAT"/>
    <property type="match status" value="1"/>
</dbReference>
<feature type="domain" description="N-acetyltransferase" evidence="3">
    <location>
        <begin position="86"/>
        <end position="229"/>
    </location>
</feature>
<comment type="caution">
    <text evidence="4">The sequence shown here is derived from an EMBL/GenBank/DDBJ whole genome shotgun (WGS) entry which is preliminary data.</text>
</comment>
<evidence type="ECO:0000313" key="5">
    <source>
        <dbReference type="Proteomes" id="UP000244450"/>
    </source>
</evidence>
<dbReference type="Proteomes" id="UP000244450">
    <property type="component" value="Unassembled WGS sequence"/>
</dbReference>
<gene>
    <name evidence="4" type="ORF">DCC81_14965</name>
</gene>
<dbReference type="AlphaFoldDB" id="A0A2T7BH26"/>
<evidence type="ECO:0000256" key="2">
    <source>
        <dbReference type="ARBA" id="ARBA00023315"/>
    </source>
</evidence>
<protein>
    <submittedName>
        <fullName evidence="4">GNAT family N-acetyltransferase</fullName>
    </submittedName>
</protein>
<dbReference type="CDD" id="cd04301">
    <property type="entry name" value="NAT_SF"/>
    <property type="match status" value="1"/>
</dbReference>
<dbReference type="InterPro" id="IPR016181">
    <property type="entry name" value="Acyl_CoA_acyltransferase"/>
</dbReference>
<dbReference type="InterPro" id="IPR050680">
    <property type="entry name" value="YpeA/RimI_acetyltransf"/>
</dbReference>
<name>A0A2T7BH26_9BACT</name>
<dbReference type="InterPro" id="IPR013653">
    <property type="entry name" value="GCN5-like_dom"/>
</dbReference>
<accession>A0A2T7BH26</accession>